<name>A0A223S0I6_9ACTN</name>
<proteinExistence type="predicted"/>
<feature type="compositionally biased region" description="Basic and acidic residues" evidence="1">
    <location>
        <begin position="174"/>
        <end position="191"/>
    </location>
</feature>
<dbReference type="KEGG" id="ngv:CDO52_01335"/>
<dbReference type="AlphaFoldDB" id="A0A223S0I6"/>
<feature type="compositionally biased region" description="Polar residues" evidence="1">
    <location>
        <begin position="241"/>
        <end position="254"/>
    </location>
</feature>
<feature type="region of interest" description="Disordered" evidence="1">
    <location>
        <begin position="303"/>
        <end position="322"/>
    </location>
</feature>
<evidence type="ECO:0000256" key="2">
    <source>
        <dbReference type="SAM" id="SignalP"/>
    </source>
</evidence>
<gene>
    <name evidence="3" type="ORF">CDO52_01335</name>
</gene>
<feature type="signal peptide" evidence="2">
    <location>
        <begin position="1"/>
        <end position="35"/>
    </location>
</feature>
<evidence type="ECO:0000313" key="4">
    <source>
        <dbReference type="Proteomes" id="UP000215005"/>
    </source>
</evidence>
<dbReference type="Proteomes" id="UP000215005">
    <property type="component" value="Chromosome"/>
</dbReference>
<feature type="compositionally biased region" description="Polar residues" evidence="1">
    <location>
        <begin position="261"/>
        <end position="275"/>
    </location>
</feature>
<feature type="chain" id="PRO_5039187811" evidence="2">
    <location>
        <begin position="36"/>
        <end position="322"/>
    </location>
</feature>
<accession>A0A223S0I6</accession>
<evidence type="ECO:0000256" key="1">
    <source>
        <dbReference type="SAM" id="MobiDB-lite"/>
    </source>
</evidence>
<sequence>MAAVRAQTATPLRRLLITGGFLAAAWMLGTAPAGAETELERPVEAPAAERSTEAGAAAADARGPSTEHREHQAEAEKRPAARPNTEARASAAPQHQSVASTASTVKSVGERAVRQVPTITKPKPQAPAGDSRGRGNGHSATSVGDVVEKVGHAGLGATEKGRSALPGLPGGAEKPAETRPADRGPDAHGAEEPEPAAPTSEDDEEKADGTADAPTPAVRTDEAFPFPASAVANSAWEAASDSTTDAGTNASPASQDDDAPHTSQRIVGSAPQAQGPTAMTMLAGYLPATSLAAPSSGLLQADRHALAAIPQDPAEEPTVSPD</sequence>
<protein>
    <submittedName>
        <fullName evidence="3">Uncharacterized protein</fullName>
    </submittedName>
</protein>
<dbReference type="EMBL" id="CP022753">
    <property type="protein sequence ID" value="ASU81618.1"/>
    <property type="molecule type" value="Genomic_DNA"/>
</dbReference>
<feature type="region of interest" description="Disordered" evidence="1">
    <location>
        <begin position="35"/>
        <end position="275"/>
    </location>
</feature>
<feature type="compositionally biased region" description="Low complexity" evidence="1">
    <location>
        <begin position="45"/>
        <end position="64"/>
    </location>
</feature>
<keyword evidence="4" id="KW-1185">Reference proteome</keyword>
<feature type="compositionally biased region" description="Low complexity" evidence="1">
    <location>
        <begin position="97"/>
        <end position="107"/>
    </location>
</feature>
<reference evidence="3 4" key="1">
    <citation type="submission" date="2017-08" db="EMBL/GenBank/DDBJ databases">
        <title>The complete genome sequence of Nocardiopsis gilva YIM 90087.</title>
        <authorList>
            <person name="Yin M."/>
            <person name="Tang S."/>
        </authorList>
    </citation>
    <scope>NUCLEOTIDE SEQUENCE [LARGE SCALE GENOMIC DNA]</scope>
    <source>
        <strain evidence="3 4">YIM 90087</strain>
    </source>
</reference>
<feature type="compositionally biased region" description="Low complexity" evidence="1">
    <location>
        <begin position="228"/>
        <end position="240"/>
    </location>
</feature>
<evidence type="ECO:0000313" key="3">
    <source>
        <dbReference type="EMBL" id="ASU81618.1"/>
    </source>
</evidence>
<organism evidence="3 4">
    <name type="scientific">Nocardiopsis gilva YIM 90087</name>
    <dbReference type="NCBI Taxonomy" id="1235441"/>
    <lineage>
        <taxon>Bacteria</taxon>
        <taxon>Bacillati</taxon>
        <taxon>Actinomycetota</taxon>
        <taxon>Actinomycetes</taxon>
        <taxon>Streptosporangiales</taxon>
        <taxon>Nocardiopsidaceae</taxon>
        <taxon>Nocardiopsis</taxon>
    </lineage>
</organism>
<feature type="compositionally biased region" description="Basic and acidic residues" evidence="1">
    <location>
        <begin position="65"/>
        <end position="79"/>
    </location>
</feature>
<keyword evidence="2" id="KW-0732">Signal</keyword>